<feature type="compositionally biased region" description="Polar residues" evidence="1">
    <location>
        <begin position="97"/>
        <end position="106"/>
    </location>
</feature>
<organism evidence="2">
    <name type="scientific">Anthurium amnicola</name>
    <dbReference type="NCBI Taxonomy" id="1678845"/>
    <lineage>
        <taxon>Eukaryota</taxon>
        <taxon>Viridiplantae</taxon>
        <taxon>Streptophyta</taxon>
        <taxon>Embryophyta</taxon>
        <taxon>Tracheophyta</taxon>
        <taxon>Spermatophyta</taxon>
        <taxon>Magnoliopsida</taxon>
        <taxon>Liliopsida</taxon>
        <taxon>Araceae</taxon>
        <taxon>Pothoideae</taxon>
        <taxon>Potheae</taxon>
        <taxon>Anthurium</taxon>
    </lineage>
</organism>
<accession>A0A1D1Y9W3</accession>
<dbReference type="AlphaFoldDB" id="A0A1D1Y9W3"/>
<proteinExistence type="predicted"/>
<feature type="region of interest" description="Disordered" evidence="1">
    <location>
        <begin position="44"/>
        <end position="115"/>
    </location>
</feature>
<feature type="compositionally biased region" description="Low complexity" evidence="1">
    <location>
        <begin position="47"/>
        <end position="60"/>
    </location>
</feature>
<feature type="non-terminal residue" evidence="2">
    <location>
        <position position="1"/>
    </location>
</feature>
<evidence type="ECO:0000313" key="2">
    <source>
        <dbReference type="EMBL" id="JAT51410.1"/>
    </source>
</evidence>
<protein>
    <submittedName>
        <fullName evidence="2">Putative Rho GTPase-activating protein C1565.02c</fullName>
    </submittedName>
</protein>
<gene>
    <name evidence="2" type="primary">SPAC1565.02c</name>
    <name evidence="2" type="ORF">g.46122</name>
</gene>
<name>A0A1D1Y9W3_9ARAE</name>
<dbReference type="PANTHER" id="PTHR14000">
    <property type="entry name" value="FINGER CCCH DOMAIN PROTEIN, PUTATIVE (DUF3755)-RELATED"/>
    <property type="match status" value="1"/>
</dbReference>
<sequence length="295" mass="32160">PSRPQVMSRGNHEYLCQGDCGALDSSSGRLGTFPGQFSHPFYGGDPGLLPSSPNSGSAGFSAGGTGHEAHTLPSSNPLHGEVGGGGYVCEGEESWKQPGNQHSVGTSSQSSSIGDRLARGWESPFGCLRYGGCGKTEWMEREQEILEDMVLDSPDRSILQYARISLNLRGEKSIRDVALRCKYSIDVLGDCSLNPWAHMDGEEEHAIPNNEFIEDGIAKKLLFLQNDQILGAIIQNQKLLKSEDNIDLFANAYNNIMKLLASLNNGASEAVSDYLKKLNCFQQMFKLLEPPQSFK</sequence>
<dbReference type="PANTHER" id="PTHR14000:SF1">
    <property type="entry name" value="HISTONE H2A DEUBIQUITINASE (DUF3755)"/>
    <property type="match status" value="1"/>
</dbReference>
<evidence type="ECO:0000256" key="1">
    <source>
        <dbReference type="SAM" id="MobiDB-lite"/>
    </source>
</evidence>
<dbReference type="EMBL" id="GDJX01016526">
    <property type="protein sequence ID" value="JAT51410.1"/>
    <property type="molecule type" value="Transcribed_RNA"/>
</dbReference>
<reference evidence="2" key="1">
    <citation type="submission" date="2015-07" db="EMBL/GenBank/DDBJ databases">
        <title>Transcriptome Assembly of Anthurium amnicola.</title>
        <authorList>
            <person name="Suzuki J."/>
        </authorList>
    </citation>
    <scope>NUCLEOTIDE SEQUENCE</scope>
</reference>